<feature type="domain" description="Protein kinase" evidence="5">
    <location>
        <begin position="1"/>
        <end position="211"/>
    </location>
</feature>
<dbReference type="STRING" id="857342.A0A2T3B7A6"/>
<evidence type="ECO:0000259" key="5">
    <source>
        <dbReference type="PROSITE" id="PS50011"/>
    </source>
</evidence>
<keyword evidence="7" id="KW-1185">Reference proteome</keyword>
<dbReference type="SMART" id="SM00220">
    <property type="entry name" value="S_TKc"/>
    <property type="match status" value="1"/>
</dbReference>
<dbReference type="InterPro" id="IPR051681">
    <property type="entry name" value="Ser/Thr_Kinases-Pseudokinases"/>
</dbReference>
<protein>
    <recommendedName>
        <fullName evidence="5">Protein kinase domain-containing protein</fullName>
    </recommendedName>
</protein>
<dbReference type="GeneID" id="36574462"/>
<dbReference type="InterPro" id="IPR001245">
    <property type="entry name" value="Ser-Thr/Tyr_kinase_cat_dom"/>
</dbReference>
<keyword evidence="2" id="KW-0547">Nucleotide-binding</keyword>
<sequence>MTRKQSLRDIEHEYKIYQRLPPHDRLLKMMGYSKEDGLILEYMPNGNLREYLQDKAADLSLHQRLQWACDAAEALHLVHSHNVIHCDVKPENFLLDHSLRLRIIDFSGSSIDGSYFSAVEGARFCLPRAWEAPSTVVTDVFALGSTIYEIMTGTQPYAEHTDEEVEVLFKKGIFPEVDGIPCGELIRRCWHSQVHSAAEVHVSIMTELQKI</sequence>
<dbReference type="InterPro" id="IPR008271">
    <property type="entry name" value="Ser/Thr_kinase_AS"/>
</dbReference>
<evidence type="ECO:0000256" key="2">
    <source>
        <dbReference type="ARBA" id="ARBA00022741"/>
    </source>
</evidence>
<dbReference type="PANTHER" id="PTHR44329">
    <property type="entry name" value="SERINE/THREONINE-PROTEIN KINASE TNNI3K-RELATED"/>
    <property type="match status" value="1"/>
</dbReference>
<dbReference type="Proteomes" id="UP000241818">
    <property type="component" value="Unassembled WGS sequence"/>
</dbReference>
<name>A0A2T3B7A6_AMORE</name>
<evidence type="ECO:0000313" key="6">
    <source>
        <dbReference type="EMBL" id="PSS22764.1"/>
    </source>
</evidence>
<keyword evidence="1" id="KW-0808">Transferase</keyword>
<dbReference type="PANTHER" id="PTHR44329:SF288">
    <property type="entry name" value="MITOGEN-ACTIVATED PROTEIN KINASE KINASE KINASE 20"/>
    <property type="match status" value="1"/>
</dbReference>
<dbReference type="Gene3D" id="1.10.510.10">
    <property type="entry name" value="Transferase(Phosphotransferase) domain 1"/>
    <property type="match status" value="1"/>
</dbReference>
<evidence type="ECO:0000256" key="3">
    <source>
        <dbReference type="ARBA" id="ARBA00022777"/>
    </source>
</evidence>
<gene>
    <name evidence="6" type="ORF">M430DRAFT_33514</name>
</gene>
<dbReference type="SUPFAM" id="SSF56112">
    <property type="entry name" value="Protein kinase-like (PK-like)"/>
    <property type="match status" value="1"/>
</dbReference>
<dbReference type="InterPro" id="IPR000719">
    <property type="entry name" value="Prot_kinase_dom"/>
</dbReference>
<keyword evidence="3" id="KW-0418">Kinase</keyword>
<evidence type="ECO:0000256" key="1">
    <source>
        <dbReference type="ARBA" id="ARBA00022679"/>
    </source>
</evidence>
<proteinExistence type="predicted"/>
<accession>A0A2T3B7A6</accession>
<dbReference type="RefSeq" id="XP_024722810.1">
    <property type="nucleotide sequence ID" value="XM_024866381.1"/>
</dbReference>
<dbReference type="GO" id="GO:0004674">
    <property type="term" value="F:protein serine/threonine kinase activity"/>
    <property type="evidence" value="ECO:0007669"/>
    <property type="project" value="TreeGrafter"/>
</dbReference>
<dbReference type="AlphaFoldDB" id="A0A2T3B7A6"/>
<dbReference type="EMBL" id="KZ679008">
    <property type="protein sequence ID" value="PSS22764.1"/>
    <property type="molecule type" value="Genomic_DNA"/>
</dbReference>
<keyword evidence="4" id="KW-0067">ATP-binding</keyword>
<evidence type="ECO:0000256" key="4">
    <source>
        <dbReference type="ARBA" id="ARBA00022840"/>
    </source>
</evidence>
<dbReference type="Pfam" id="PF07714">
    <property type="entry name" value="PK_Tyr_Ser-Thr"/>
    <property type="match status" value="1"/>
</dbReference>
<dbReference type="OrthoDB" id="1668230at2759"/>
<dbReference type="InParanoid" id="A0A2T3B7A6"/>
<evidence type="ECO:0000313" key="7">
    <source>
        <dbReference type="Proteomes" id="UP000241818"/>
    </source>
</evidence>
<organism evidence="6 7">
    <name type="scientific">Amorphotheca resinae ATCC 22711</name>
    <dbReference type="NCBI Taxonomy" id="857342"/>
    <lineage>
        <taxon>Eukaryota</taxon>
        <taxon>Fungi</taxon>
        <taxon>Dikarya</taxon>
        <taxon>Ascomycota</taxon>
        <taxon>Pezizomycotina</taxon>
        <taxon>Leotiomycetes</taxon>
        <taxon>Helotiales</taxon>
        <taxon>Amorphothecaceae</taxon>
        <taxon>Amorphotheca</taxon>
    </lineage>
</organism>
<dbReference type="InterPro" id="IPR011009">
    <property type="entry name" value="Kinase-like_dom_sf"/>
</dbReference>
<dbReference type="GO" id="GO:0005524">
    <property type="term" value="F:ATP binding"/>
    <property type="evidence" value="ECO:0007669"/>
    <property type="project" value="UniProtKB-KW"/>
</dbReference>
<dbReference type="PROSITE" id="PS50011">
    <property type="entry name" value="PROTEIN_KINASE_DOM"/>
    <property type="match status" value="1"/>
</dbReference>
<reference evidence="6 7" key="1">
    <citation type="journal article" date="2018" name="New Phytol.">
        <title>Comparative genomics and transcriptomics depict ericoid mycorrhizal fungi as versatile saprotrophs and plant mutualists.</title>
        <authorList>
            <person name="Martino E."/>
            <person name="Morin E."/>
            <person name="Grelet G.A."/>
            <person name="Kuo A."/>
            <person name="Kohler A."/>
            <person name="Daghino S."/>
            <person name="Barry K.W."/>
            <person name="Cichocki N."/>
            <person name="Clum A."/>
            <person name="Dockter R.B."/>
            <person name="Hainaut M."/>
            <person name="Kuo R.C."/>
            <person name="LaButti K."/>
            <person name="Lindahl B.D."/>
            <person name="Lindquist E.A."/>
            <person name="Lipzen A."/>
            <person name="Khouja H.R."/>
            <person name="Magnuson J."/>
            <person name="Murat C."/>
            <person name="Ohm R.A."/>
            <person name="Singer S.W."/>
            <person name="Spatafora J.W."/>
            <person name="Wang M."/>
            <person name="Veneault-Fourrey C."/>
            <person name="Henrissat B."/>
            <person name="Grigoriev I.V."/>
            <person name="Martin F.M."/>
            <person name="Perotto S."/>
        </authorList>
    </citation>
    <scope>NUCLEOTIDE SEQUENCE [LARGE SCALE GENOMIC DNA]</scope>
    <source>
        <strain evidence="6 7">ATCC 22711</strain>
    </source>
</reference>
<dbReference type="PROSITE" id="PS00108">
    <property type="entry name" value="PROTEIN_KINASE_ST"/>
    <property type="match status" value="1"/>
</dbReference>